<reference evidence="4" key="1">
    <citation type="submission" date="2019-01" db="EMBL/GenBank/DDBJ databases">
        <title>Draft genomes of a novel of Sporanaerobacter strains.</title>
        <authorList>
            <person name="Ma S."/>
        </authorList>
    </citation>
    <scope>NUCLEOTIDE SEQUENCE [LARGE SCALE GENOMIC DNA]</scope>
    <source>
        <strain evidence="4">NJN-17</strain>
    </source>
</reference>
<dbReference type="Pfam" id="PF01458">
    <property type="entry name" value="SUFBD_core"/>
    <property type="match status" value="1"/>
</dbReference>
<sequence>MAEYINAVNRLPSITWRWVKVNELYLDNLIIPEIKEYEYPYLKSTSHGNIEIKTEIKNMESFCPLKDEGKDYGVSEDLVNFAKKHYNSSLLIHAPKGEVLKDPIKIYHMMDNKNPNLIDNNIIIGEEDSEITVIMEYNTEKNVRAFHNGITRIYAKDGAKINIIKVQNMNEESNHFDSNMSIIGYNGEVNYISVEIGGKASITNYVNNLNGTESKSQIKSIYLGRGDEIKDINYLMNQRGRRSRSNIETRGVLKDRAKKTFKATIDFKKGASKSKGAEEEYAILLDPTVKADAAPLLLCQEDDVDGAHAASAGRIDENKLFYIMSRGFNEKDARKLIIEASFRPIIDEIVEDDLREKILDEIQRRLTNE</sequence>
<dbReference type="EMBL" id="CP035282">
    <property type="protein sequence ID" value="QAT61234.1"/>
    <property type="molecule type" value="Genomic_DNA"/>
</dbReference>
<accession>A0A410QBI7</accession>
<dbReference type="SUPFAM" id="SSF101960">
    <property type="entry name" value="Stabilizer of iron transporter SufD"/>
    <property type="match status" value="1"/>
</dbReference>
<dbReference type="GO" id="GO:0016226">
    <property type="term" value="P:iron-sulfur cluster assembly"/>
    <property type="evidence" value="ECO:0007669"/>
    <property type="project" value="InterPro"/>
</dbReference>
<proteinExistence type="inferred from homology"/>
<dbReference type="InterPro" id="IPR055346">
    <property type="entry name" value="Fe-S_cluster_assembly_SufBD"/>
</dbReference>
<gene>
    <name evidence="3" type="primary">sufD</name>
    <name evidence="3" type="ORF">EQM13_06350</name>
</gene>
<keyword evidence="4" id="KW-1185">Reference proteome</keyword>
<dbReference type="PANTHER" id="PTHR43575:SF1">
    <property type="entry name" value="PROTEIN ABCI7, CHLOROPLASTIC"/>
    <property type="match status" value="1"/>
</dbReference>
<evidence type="ECO:0000313" key="4">
    <source>
        <dbReference type="Proteomes" id="UP000287969"/>
    </source>
</evidence>
<evidence type="ECO:0000259" key="2">
    <source>
        <dbReference type="Pfam" id="PF01458"/>
    </source>
</evidence>
<name>A0A410QBI7_9FIRM</name>
<evidence type="ECO:0000256" key="1">
    <source>
        <dbReference type="ARBA" id="ARBA00043967"/>
    </source>
</evidence>
<dbReference type="InterPro" id="IPR037284">
    <property type="entry name" value="SUF_FeS_clus_asmbl_SufBD_sf"/>
</dbReference>
<dbReference type="AlphaFoldDB" id="A0A410QBI7"/>
<comment type="similarity">
    <text evidence="1">Belongs to the iron-sulfur cluster assembly SufBD family.</text>
</comment>
<dbReference type="OrthoDB" id="9803529at2"/>
<feature type="domain" description="SUF system FeS cluster assembly SufBD core" evidence="2">
    <location>
        <begin position="110"/>
        <end position="340"/>
    </location>
</feature>
<dbReference type="InterPro" id="IPR011542">
    <property type="entry name" value="SUF_FeS_clus_asmbl_SufD"/>
</dbReference>
<dbReference type="RefSeq" id="WP_071140757.1">
    <property type="nucleotide sequence ID" value="NZ_CP035282.1"/>
</dbReference>
<dbReference type="InterPro" id="IPR000825">
    <property type="entry name" value="SUF_FeS_clus_asmbl_SufBD_core"/>
</dbReference>
<organism evidence="3 4">
    <name type="scientific">Acidilutibacter cellobiosedens</name>
    <dbReference type="NCBI Taxonomy" id="2507161"/>
    <lineage>
        <taxon>Bacteria</taxon>
        <taxon>Bacillati</taxon>
        <taxon>Bacillota</taxon>
        <taxon>Tissierellia</taxon>
        <taxon>Tissierellales</taxon>
        <taxon>Acidilutibacteraceae</taxon>
        <taxon>Acidilutibacter</taxon>
    </lineage>
</organism>
<dbReference type="NCBIfam" id="TIGR01981">
    <property type="entry name" value="sufD"/>
    <property type="match status" value="1"/>
</dbReference>
<protein>
    <submittedName>
        <fullName evidence="3">Fe-S cluster assembly protein SufD</fullName>
    </submittedName>
</protein>
<dbReference type="KEGG" id="spoa:EQM13_06350"/>
<evidence type="ECO:0000313" key="3">
    <source>
        <dbReference type="EMBL" id="QAT61234.1"/>
    </source>
</evidence>
<dbReference type="Proteomes" id="UP000287969">
    <property type="component" value="Chromosome"/>
</dbReference>
<dbReference type="PANTHER" id="PTHR43575">
    <property type="entry name" value="PROTEIN ABCI7, CHLOROPLASTIC"/>
    <property type="match status" value="1"/>
</dbReference>